<evidence type="ECO:0000313" key="2">
    <source>
        <dbReference type="Proteomes" id="UP000269396"/>
    </source>
</evidence>
<dbReference type="Proteomes" id="UP000269396">
    <property type="component" value="Unassembled WGS sequence"/>
</dbReference>
<proteinExistence type="predicted"/>
<reference evidence="1 2" key="1">
    <citation type="submission" date="2018-11" db="EMBL/GenBank/DDBJ databases">
        <authorList>
            <consortium name="Pathogen Informatics"/>
        </authorList>
    </citation>
    <scope>NUCLEOTIDE SEQUENCE [LARGE SCALE GENOMIC DNA]</scope>
    <source>
        <strain>Denwood</strain>
        <strain evidence="2">Zambia</strain>
    </source>
</reference>
<dbReference type="EMBL" id="UZAL01028230">
    <property type="protein sequence ID" value="VDP39471.1"/>
    <property type="molecule type" value="Genomic_DNA"/>
</dbReference>
<keyword evidence="2" id="KW-1185">Reference proteome</keyword>
<accession>A0A183NZB2</accession>
<protein>
    <submittedName>
        <fullName evidence="1">Uncharacterized protein</fullName>
    </submittedName>
</protein>
<gene>
    <name evidence="1" type="ORF">SMTD_LOCUS7448</name>
</gene>
<organism evidence="1 2">
    <name type="scientific">Schistosoma mattheei</name>
    <dbReference type="NCBI Taxonomy" id="31246"/>
    <lineage>
        <taxon>Eukaryota</taxon>
        <taxon>Metazoa</taxon>
        <taxon>Spiralia</taxon>
        <taxon>Lophotrochozoa</taxon>
        <taxon>Platyhelminthes</taxon>
        <taxon>Trematoda</taxon>
        <taxon>Digenea</taxon>
        <taxon>Strigeidida</taxon>
        <taxon>Schistosomatoidea</taxon>
        <taxon>Schistosomatidae</taxon>
        <taxon>Schistosoma</taxon>
    </lineage>
</organism>
<evidence type="ECO:0000313" key="1">
    <source>
        <dbReference type="EMBL" id="VDP39471.1"/>
    </source>
</evidence>
<sequence length="98" mass="11193">MEATHTDLPTDVIPPIIEDLRMAVRQIKSAKAEEPDNIPAEASKSRVEAIANMIHTLFRKIWEKEKVPLTNWKEGSLIKIPKRGDLSSDRLDYEDLNI</sequence>
<dbReference type="AlphaFoldDB" id="A0A183NZB2"/>
<name>A0A183NZB2_9TREM</name>